<feature type="transmembrane region" description="Helical" evidence="1">
    <location>
        <begin position="28"/>
        <end position="51"/>
    </location>
</feature>
<dbReference type="Proteomes" id="UP000219669">
    <property type="component" value="Unassembled WGS sequence"/>
</dbReference>
<dbReference type="AlphaFoldDB" id="A0A286EKT6"/>
<keyword evidence="1" id="KW-0472">Membrane</keyword>
<evidence type="ECO:0000313" key="2">
    <source>
        <dbReference type="EMBL" id="SOD71547.1"/>
    </source>
</evidence>
<evidence type="ECO:0000313" key="3">
    <source>
        <dbReference type="Proteomes" id="UP000219669"/>
    </source>
</evidence>
<keyword evidence="1" id="KW-0812">Transmembrane</keyword>
<reference evidence="2 3" key="1">
    <citation type="submission" date="2017-09" db="EMBL/GenBank/DDBJ databases">
        <authorList>
            <person name="Ehlers B."/>
            <person name="Leendertz F.H."/>
        </authorList>
    </citation>
    <scope>NUCLEOTIDE SEQUENCE [LARGE SCALE GENOMIC DNA]</scope>
    <source>
        <strain evidence="2 3">DSM 16848</strain>
    </source>
</reference>
<dbReference type="EMBL" id="OCNF01000028">
    <property type="protein sequence ID" value="SOD71547.1"/>
    <property type="molecule type" value="Genomic_DNA"/>
</dbReference>
<organism evidence="2 3">
    <name type="scientific">Alysiella filiformis DSM 16848</name>
    <dbReference type="NCBI Taxonomy" id="1120981"/>
    <lineage>
        <taxon>Bacteria</taxon>
        <taxon>Pseudomonadati</taxon>
        <taxon>Pseudomonadota</taxon>
        <taxon>Betaproteobacteria</taxon>
        <taxon>Neisseriales</taxon>
        <taxon>Neisseriaceae</taxon>
        <taxon>Alysiella</taxon>
    </lineage>
</organism>
<name>A0A286EKT6_9NEIS</name>
<protein>
    <submittedName>
        <fullName evidence="2">Uncharacterized protein</fullName>
    </submittedName>
</protein>
<sequence>MFALLFKILVNQPNWHDLPETQQKRAKVVLFGFGFVLVFVILMVLLAILVLWHNQQVFLSILPALIVFVFALPKIRRIYQNRIKAILSQS</sequence>
<keyword evidence="1" id="KW-1133">Transmembrane helix</keyword>
<feature type="transmembrane region" description="Helical" evidence="1">
    <location>
        <begin position="57"/>
        <end position="75"/>
    </location>
</feature>
<dbReference type="OrthoDB" id="9910903at2"/>
<dbReference type="RefSeq" id="WP_097115102.1">
    <property type="nucleotide sequence ID" value="NZ_CP083931.1"/>
</dbReference>
<evidence type="ECO:0000256" key="1">
    <source>
        <dbReference type="SAM" id="Phobius"/>
    </source>
</evidence>
<proteinExistence type="predicted"/>
<accession>A0A286EKT6</accession>
<gene>
    <name evidence="2" type="ORF">SAMN02746062_02152</name>
</gene>
<keyword evidence="3" id="KW-1185">Reference proteome</keyword>